<organism evidence="8 9">
    <name type="scientific">Sorangium cellulosum So0157-2</name>
    <dbReference type="NCBI Taxonomy" id="1254432"/>
    <lineage>
        <taxon>Bacteria</taxon>
        <taxon>Pseudomonadati</taxon>
        <taxon>Myxococcota</taxon>
        <taxon>Polyangia</taxon>
        <taxon>Polyangiales</taxon>
        <taxon>Polyangiaceae</taxon>
        <taxon>Sorangium</taxon>
    </lineage>
</organism>
<dbReference type="Gene3D" id="2.102.10.10">
    <property type="entry name" value="Rieske [2Fe-2S] iron-sulphur domain"/>
    <property type="match status" value="1"/>
</dbReference>
<dbReference type="SUPFAM" id="SSF50022">
    <property type="entry name" value="ISP domain"/>
    <property type="match status" value="1"/>
</dbReference>
<dbReference type="EMBL" id="CP003969">
    <property type="protein sequence ID" value="AGP34606.1"/>
    <property type="molecule type" value="Genomic_DNA"/>
</dbReference>
<gene>
    <name evidence="8" type="ORF">SCE1572_08845</name>
</gene>
<keyword evidence="1" id="KW-0001">2Fe-2S</keyword>
<proteinExistence type="inferred from homology"/>
<comment type="similarity">
    <text evidence="6">Belongs to the bacterial ring-hydroxylating dioxygenase ferredoxin component family.</text>
</comment>
<reference evidence="8 9" key="1">
    <citation type="journal article" date="2013" name="Sci. Rep.">
        <title>Extraordinary expansion of a Sorangium cellulosum genome from an alkaline milieu.</title>
        <authorList>
            <person name="Han K."/>
            <person name="Li Z.F."/>
            <person name="Peng R."/>
            <person name="Zhu L.P."/>
            <person name="Zhou T."/>
            <person name="Wang L.G."/>
            <person name="Li S.G."/>
            <person name="Zhang X.B."/>
            <person name="Hu W."/>
            <person name="Wu Z.H."/>
            <person name="Qin N."/>
            <person name="Li Y.Z."/>
        </authorList>
    </citation>
    <scope>NUCLEOTIDE SEQUENCE [LARGE SCALE GENOMIC DNA]</scope>
    <source>
        <strain evidence="8 9">So0157-2</strain>
    </source>
</reference>
<evidence type="ECO:0000256" key="5">
    <source>
        <dbReference type="ARBA" id="ARBA00034078"/>
    </source>
</evidence>
<evidence type="ECO:0000313" key="8">
    <source>
        <dbReference type="EMBL" id="AGP34606.1"/>
    </source>
</evidence>
<evidence type="ECO:0000256" key="6">
    <source>
        <dbReference type="ARBA" id="ARBA00038001"/>
    </source>
</evidence>
<dbReference type="eggNOG" id="COG2146">
    <property type="taxonomic scope" value="Bacteria"/>
</dbReference>
<dbReference type="GO" id="GO:0046872">
    <property type="term" value="F:metal ion binding"/>
    <property type="evidence" value="ECO:0007669"/>
    <property type="project" value="UniProtKB-KW"/>
</dbReference>
<evidence type="ECO:0000256" key="3">
    <source>
        <dbReference type="ARBA" id="ARBA00023004"/>
    </source>
</evidence>
<dbReference type="AlphaFoldDB" id="S4XQB8"/>
<comment type="cofactor">
    <cofactor evidence="5">
        <name>[2Fe-2S] cluster</name>
        <dbReference type="ChEBI" id="CHEBI:190135"/>
    </cofactor>
</comment>
<dbReference type="PATRIC" id="fig|1254432.3.peg.1968"/>
<evidence type="ECO:0000256" key="1">
    <source>
        <dbReference type="ARBA" id="ARBA00022714"/>
    </source>
</evidence>
<dbReference type="RefSeq" id="WP_020733753.1">
    <property type="nucleotide sequence ID" value="NC_021658.1"/>
</dbReference>
<keyword evidence="2" id="KW-0479">Metal-binding</keyword>
<keyword evidence="3" id="KW-0408">Iron</keyword>
<dbReference type="PANTHER" id="PTHR21496">
    <property type="entry name" value="FERREDOXIN-RELATED"/>
    <property type="match status" value="1"/>
</dbReference>
<evidence type="ECO:0000256" key="2">
    <source>
        <dbReference type="ARBA" id="ARBA00022723"/>
    </source>
</evidence>
<dbReference type="InterPro" id="IPR017941">
    <property type="entry name" value="Rieske_2Fe-2S"/>
</dbReference>
<dbReference type="PANTHER" id="PTHR21496:SF0">
    <property type="entry name" value="RIESKE DOMAIN-CONTAINING PROTEIN"/>
    <property type="match status" value="1"/>
</dbReference>
<dbReference type="Pfam" id="PF00355">
    <property type="entry name" value="Rieske"/>
    <property type="match status" value="1"/>
</dbReference>
<sequence length="604" mass="63570">MKSDWIDLGPLSEFPAEEPVLRKDDAGRRFACVLRGGEVHALDDRCPHQGYPLSEGALRGGVLTCAWHNWKFDVASGACTFGGEPVRRYATRVDGGRVLLNRAVDTASEVRRLVASLREAIVRDDPARALRDGLRLGALGLHRMETRLGSLHLAFEVLAKDGAERAEYGFDHGLALLSDLCAWVERGWVPAEEAFVVAAHAIGEASARLGPRGKGAGRATARSPLARIVEFELDEPAKVSEALAAERRDEAEARMRELVEVRGAAGARRALLPFVAQHLYDYGHGAIFLAKALELAERFSSAADEVLAASTVQLAWATADTSLPPFAATRAALARLAELPLPGAEAAAEPAGSSGAGPAAAGAAPLDPAERAAFEAEVLAGERPAVEATVRWLARGAGPLALLVAIGHAAAVRLARFDPAWEQRLDAEVGVLDVTHAVTFAEAAAALGREASPREAAQLAVLAAGFVGKLRNADAVAPPASAAPPARTARAPGGALLRAAEARDVGGALAIARELDAGGRLRAFAELAPFAALDAAVRPIFTAHAVKTLEALRRLEASDPQPDGAYLEALLAYVVPVRRELHARRIAAVAKKFMSDGRPPEGLY</sequence>
<dbReference type="KEGG" id="scu:SCE1572_08845"/>
<dbReference type="CDD" id="cd03467">
    <property type="entry name" value="Rieske"/>
    <property type="match status" value="1"/>
</dbReference>
<evidence type="ECO:0000259" key="7">
    <source>
        <dbReference type="PROSITE" id="PS51296"/>
    </source>
</evidence>
<dbReference type="STRING" id="1254432.SCE1572_08845"/>
<dbReference type="HOGENOM" id="CLU_513586_0_0_7"/>
<dbReference type="GO" id="GO:0051537">
    <property type="term" value="F:2 iron, 2 sulfur cluster binding"/>
    <property type="evidence" value="ECO:0007669"/>
    <property type="project" value="UniProtKB-KW"/>
</dbReference>
<accession>S4XQB8</accession>
<dbReference type="OrthoDB" id="9800167at2"/>
<name>S4XQB8_SORCE</name>
<dbReference type="InterPro" id="IPR036922">
    <property type="entry name" value="Rieske_2Fe-2S_sf"/>
</dbReference>
<dbReference type="Proteomes" id="UP000014803">
    <property type="component" value="Chromosome"/>
</dbReference>
<evidence type="ECO:0000313" key="9">
    <source>
        <dbReference type="Proteomes" id="UP000014803"/>
    </source>
</evidence>
<keyword evidence="4" id="KW-0411">Iron-sulfur</keyword>
<protein>
    <recommendedName>
        <fullName evidence="7">Rieske domain-containing protein</fullName>
    </recommendedName>
</protein>
<evidence type="ECO:0000256" key="4">
    <source>
        <dbReference type="ARBA" id="ARBA00023014"/>
    </source>
</evidence>
<feature type="domain" description="Rieske" evidence="7">
    <location>
        <begin position="6"/>
        <end position="100"/>
    </location>
</feature>
<dbReference type="PROSITE" id="PS51296">
    <property type="entry name" value="RIESKE"/>
    <property type="match status" value="1"/>
</dbReference>